<dbReference type="STRING" id="2082308.A0A2K1QJ47"/>
<feature type="compositionally biased region" description="Low complexity" evidence="14">
    <location>
        <begin position="1"/>
        <end position="18"/>
    </location>
</feature>
<dbReference type="Proteomes" id="UP000243797">
    <property type="component" value="Unassembled WGS sequence"/>
</dbReference>
<keyword evidence="7" id="KW-0249">Electron transport</keyword>
<dbReference type="GO" id="GO:0006826">
    <property type="term" value="P:iron ion transport"/>
    <property type="evidence" value="ECO:0007669"/>
    <property type="project" value="TreeGrafter"/>
</dbReference>
<feature type="transmembrane region" description="Helical" evidence="15">
    <location>
        <begin position="280"/>
        <end position="301"/>
    </location>
</feature>
<comment type="catalytic activity">
    <reaction evidence="13">
        <text>2 a Fe(II)-siderophore + NADP(+) + H(+) = 2 a Fe(III)-siderophore + NADPH</text>
        <dbReference type="Rhea" id="RHEA:28795"/>
        <dbReference type="Rhea" id="RHEA-COMP:11342"/>
        <dbReference type="Rhea" id="RHEA-COMP:11344"/>
        <dbReference type="ChEBI" id="CHEBI:15378"/>
        <dbReference type="ChEBI" id="CHEBI:29033"/>
        <dbReference type="ChEBI" id="CHEBI:29034"/>
        <dbReference type="ChEBI" id="CHEBI:57783"/>
        <dbReference type="ChEBI" id="CHEBI:58349"/>
        <dbReference type="EC" id="1.16.1.9"/>
    </reaction>
</comment>
<evidence type="ECO:0000256" key="3">
    <source>
        <dbReference type="ARBA" id="ARBA00012668"/>
    </source>
</evidence>
<keyword evidence="4" id="KW-0813">Transport</keyword>
<dbReference type="Pfam" id="PF01794">
    <property type="entry name" value="Ferric_reduct"/>
    <property type="match status" value="1"/>
</dbReference>
<dbReference type="InParanoid" id="A0A2K1QJ47"/>
<evidence type="ECO:0000256" key="4">
    <source>
        <dbReference type="ARBA" id="ARBA00022448"/>
    </source>
</evidence>
<dbReference type="GO" id="GO:0006879">
    <property type="term" value="P:intracellular iron ion homeostasis"/>
    <property type="evidence" value="ECO:0007669"/>
    <property type="project" value="TreeGrafter"/>
</dbReference>
<evidence type="ECO:0000256" key="7">
    <source>
        <dbReference type="ARBA" id="ARBA00022982"/>
    </source>
</evidence>
<dbReference type="GO" id="GO:0015677">
    <property type="term" value="P:copper ion import"/>
    <property type="evidence" value="ECO:0007669"/>
    <property type="project" value="TreeGrafter"/>
</dbReference>
<dbReference type="EMBL" id="NKHZ01000081">
    <property type="protein sequence ID" value="PNS14873.1"/>
    <property type="molecule type" value="Genomic_DNA"/>
</dbReference>
<evidence type="ECO:0000256" key="10">
    <source>
        <dbReference type="ARBA" id="ARBA00023065"/>
    </source>
</evidence>
<evidence type="ECO:0000256" key="13">
    <source>
        <dbReference type="ARBA" id="ARBA00048483"/>
    </source>
</evidence>
<feature type="transmembrane region" description="Helical" evidence="15">
    <location>
        <begin position="39"/>
        <end position="57"/>
    </location>
</feature>
<evidence type="ECO:0000256" key="2">
    <source>
        <dbReference type="ARBA" id="ARBA00006278"/>
    </source>
</evidence>
<feature type="transmembrane region" description="Helical" evidence="15">
    <location>
        <begin position="115"/>
        <end position="135"/>
    </location>
</feature>
<keyword evidence="12" id="KW-0325">Glycoprotein</keyword>
<keyword evidence="5" id="KW-1003">Cell membrane</keyword>
<dbReference type="InterPro" id="IPR013121">
    <property type="entry name" value="Fe_red_NAD-bd_6"/>
</dbReference>
<dbReference type="InterPro" id="IPR013130">
    <property type="entry name" value="Fe3_Rdtase_TM_dom"/>
</dbReference>
<reference evidence="17 18" key="1">
    <citation type="submission" date="2017-06" db="EMBL/GenBank/DDBJ databases">
        <title>Draft genome sequence of a variant of Elsinoe murrayae.</title>
        <authorList>
            <person name="Cheng Q."/>
        </authorList>
    </citation>
    <scope>NUCLEOTIDE SEQUENCE [LARGE SCALE GENOMIC DNA]</scope>
    <source>
        <strain evidence="17 18">CQ-2017a</strain>
    </source>
</reference>
<dbReference type="SFLD" id="SFLDS00052">
    <property type="entry name" value="Ferric_Reductase_Domain"/>
    <property type="match status" value="1"/>
</dbReference>
<keyword evidence="10" id="KW-0406">Ion transport</keyword>
<evidence type="ECO:0000259" key="16">
    <source>
        <dbReference type="PROSITE" id="PS51384"/>
    </source>
</evidence>
<keyword evidence="18" id="KW-1185">Reference proteome</keyword>
<name>A0A2K1QJ47_9PEZI</name>
<dbReference type="InterPro" id="IPR051410">
    <property type="entry name" value="Ferric/Cupric_Reductase"/>
</dbReference>
<dbReference type="CDD" id="cd06186">
    <property type="entry name" value="NOX_Duox_like_FAD_NADP"/>
    <property type="match status" value="1"/>
</dbReference>
<dbReference type="Pfam" id="PF08022">
    <property type="entry name" value="FAD_binding_8"/>
    <property type="match status" value="1"/>
</dbReference>
<organism evidence="17 18">
    <name type="scientific">Sphaceloma murrayae</name>
    <dbReference type="NCBI Taxonomy" id="2082308"/>
    <lineage>
        <taxon>Eukaryota</taxon>
        <taxon>Fungi</taxon>
        <taxon>Dikarya</taxon>
        <taxon>Ascomycota</taxon>
        <taxon>Pezizomycotina</taxon>
        <taxon>Dothideomycetes</taxon>
        <taxon>Dothideomycetidae</taxon>
        <taxon>Myriangiales</taxon>
        <taxon>Elsinoaceae</taxon>
        <taxon>Sphaceloma</taxon>
    </lineage>
</organism>
<evidence type="ECO:0000256" key="14">
    <source>
        <dbReference type="SAM" id="MobiDB-lite"/>
    </source>
</evidence>
<dbReference type="GO" id="GO:0005886">
    <property type="term" value="C:plasma membrane"/>
    <property type="evidence" value="ECO:0007669"/>
    <property type="project" value="UniProtKB-SubCell"/>
</dbReference>
<evidence type="ECO:0000256" key="8">
    <source>
        <dbReference type="ARBA" id="ARBA00022989"/>
    </source>
</evidence>
<dbReference type="GO" id="GO:0052851">
    <property type="term" value="F:ferric-chelate reductase (NADPH) activity"/>
    <property type="evidence" value="ECO:0007669"/>
    <property type="project" value="UniProtKB-EC"/>
</dbReference>
<dbReference type="InterPro" id="IPR017927">
    <property type="entry name" value="FAD-bd_FR_type"/>
</dbReference>
<dbReference type="PROSITE" id="PS51384">
    <property type="entry name" value="FAD_FR"/>
    <property type="match status" value="1"/>
</dbReference>
<evidence type="ECO:0000313" key="17">
    <source>
        <dbReference type="EMBL" id="PNS14873.1"/>
    </source>
</evidence>
<evidence type="ECO:0000256" key="11">
    <source>
        <dbReference type="ARBA" id="ARBA00023136"/>
    </source>
</evidence>
<accession>A0A2K1QJ47</accession>
<feature type="transmembrane region" description="Helical" evidence="15">
    <location>
        <begin position="228"/>
        <end position="248"/>
    </location>
</feature>
<proteinExistence type="inferred from homology"/>
<dbReference type="Pfam" id="PF08030">
    <property type="entry name" value="NAD_binding_6"/>
    <property type="match status" value="1"/>
</dbReference>
<comment type="subcellular location">
    <subcellularLocation>
        <location evidence="1">Cell membrane</location>
        <topology evidence="1">Multi-pass membrane protein</topology>
    </subcellularLocation>
</comment>
<evidence type="ECO:0000256" key="1">
    <source>
        <dbReference type="ARBA" id="ARBA00004651"/>
    </source>
</evidence>
<dbReference type="AlphaFoldDB" id="A0A2K1QJ47"/>
<keyword evidence="11 15" id="KW-0472">Membrane</keyword>
<keyword evidence="8 15" id="KW-1133">Transmembrane helix</keyword>
<dbReference type="PANTHER" id="PTHR32361">
    <property type="entry name" value="FERRIC/CUPRIC REDUCTASE TRANSMEMBRANE COMPONENT"/>
    <property type="match status" value="1"/>
</dbReference>
<dbReference type="InterPro" id="IPR017938">
    <property type="entry name" value="Riboflavin_synthase-like_b-brl"/>
</dbReference>
<dbReference type="EC" id="1.16.1.9" evidence="3"/>
<dbReference type="SUPFAM" id="SSF52343">
    <property type="entry name" value="Ferredoxin reductase-like, C-terminal NADP-linked domain"/>
    <property type="match status" value="1"/>
</dbReference>
<dbReference type="InterPro" id="IPR039261">
    <property type="entry name" value="FNR_nucleotide-bd"/>
</dbReference>
<feature type="transmembrane region" description="Helical" evidence="15">
    <location>
        <begin position="186"/>
        <end position="207"/>
    </location>
</feature>
<feature type="region of interest" description="Disordered" evidence="14">
    <location>
        <begin position="1"/>
        <end position="24"/>
    </location>
</feature>
<evidence type="ECO:0000256" key="6">
    <source>
        <dbReference type="ARBA" id="ARBA00022692"/>
    </source>
</evidence>
<evidence type="ECO:0000313" key="18">
    <source>
        <dbReference type="Proteomes" id="UP000243797"/>
    </source>
</evidence>
<feature type="transmembrane region" description="Helical" evidence="15">
    <location>
        <begin position="254"/>
        <end position="273"/>
    </location>
</feature>
<protein>
    <recommendedName>
        <fullName evidence="3">ferric-chelate reductase (NADPH)</fullName>
        <ecNumber evidence="3">1.16.1.9</ecNumber>
    </recommendedName>
</protein>
<evidence type="ECO:0000256" key="12">
    <source>
        <dbReference type="ARBA" id="ARBA00023180"/>
    </source>
</evidence>
<keyword evidence="6 15" id="KW-0812">Transmembrane</keyword>
<evidence type="ECO:0000256" key="9">
    <source>
        <dbReference type="ARBA" id="ARBA00023002"/>
    </source>
</evidence>
<dbReference type="Gene3D" id="3.40.50.80">
    <property type="entry name" value="Nucleotide-binding domain of ferredoxin-NADP reductase (FNR) module"/>
    <property type="match status" value="1"/>
</dbReference>
<dbReference type="SUPFAM" id="SSF63380">
    <property type="entry name" value="Riboflavin synthase domain-like"/>
    <property type="match status" value="1"/>
</dbReference>
<feature type="domain" description="FAD-binding FR-type" evidence="16">
    <location>
        <begin position="314"/>
        <end position="425"/>
    </location>
</feature>
<gene>
    <name evidence="17" type="ORF">CAC42_2102</name>
</gene>
<dbReference type="OrthoDB" id="3944240at2759"/>
<dbReference type="InterPro" id="IPR013112">
    <property type="entry name" value="FAD-bd_8"/>
</dbReference>
<evidence type="ECO:0000256" key="15">
    <source>
        <dbReference type="SAM" id="Phobius"/>
    </source>
</evidence>
<dbReference type="SFLD" id="SFLDG01168">
    <property type="entry name" value="Ferric_reductase_subgroup_(FRE"/>
    <property type="match status" value="1"/>
</dbReference>
<keyword evidence="9" id="KW-0560">Oxidoreductase</keyword>
<evidence type="ECO:0000256" key="5">
    <source>
        <dbReference type="ARBA" id="ARBA00022475"/>
    </source>
</evidence>
<comment type="caution">
    <text evidence="17">The sequence shown here is derived from an EMBL/GenBank/DDBJ whole genome shotgun (WGS) entry which is preliminary data.</text>
</comment>
<dbReference type="PANTHER" id="PTHR32361:SF9">
    <property type="entry name" value="FERRIC REDUCTASE TRANSMEMBRANE COMPONENT 3-RELATED"/>
    <property type="match status" value="1"/>
</dbReference>
<sequence length="690" mass="76968">MSHAGHSMSGGSMSSGSMDMREGAGGGNGIPTNDYLQQMYWAAVGAIIGAFTLVNLYTKYLRWQRLRSSSSTPAKPRAIPAVVMASTTAVFREVSNAPVLFYQAASRFFGQVPTVGKVSLVLSNLVVILVLSFYGYNTRDKWDWQDIGYRTGHITVAQLPLIFLLAGKRNILAALAGTSYERINWLHRWVSRVLFVSATIHMGFWFSDWNRYRYISRKVKSDPITQRGLAAWGVLAWIVFSSMTPIRGWAYEVFVVQHIVSFTALIALIYLHIPEQHRVFVWICVGYFFFDRLLRGGYYLYNNLFKFHAQPNASGSHRDLWGSRAQFTALPGGCTKVTLTEPPCKWKAGQHVFLSCHALAPLQAHPFTISSIPSDGFMEFIIQSRSGGTKRFMSHAERSLPQTQDETESWRHVAIEGPYGRVRPLEQFDSVVLFAGSTGSTFTTPLLRDIVHRWTTGGRVVTRHIKFVWVVKSGNQLDWFKHQLSRAVEDVKQLRSLGHDVTISISLYVTCDDAFTTKHKSTVAAFRGNLHTDDKDQIAPCAEPVNERAGKNEKSLVETVEEQPRGHKNCCCRGDVDEKDTAAPLCTCSCCGIEATSSDDSSSFEDIKKPSKDVPLLHPEINLYSGRPMIKDIIRTSLEQAMGEGAVLACGPQGLINDVRNMTVQLSDERAVHKGTGAQGIYLHTEAFGY</sequence>
<comment type="similarity">
    <text evidence="2">Belongs to the ferric reductase (FRE) family.</text>
</comment>